<evidence type="ECO:0000313" key="3">
    <source>
        <dbReference type="EMBL" id="WAH38619.1"/>
    </source>
</evidence>
<dbReference type="InterPro" id="IPR006490">
    <property type="entry name" value="Maj_tail_phi13"/>
</dbReference>
<name>A0ABY6Z756_9BACL</name>
<proteinExistence type="predicted"/>
<dbReference type="EMBL" id="CP104064">
    <property type="protein sequence ID" value="WAH38619.1"/>
    <property type="molecule type" value="Genomic_DNA"/>
</dbReference>
<sequence length="292" mass="30647">MAKVGLRNFHYAVLTQDDSTGVDYGAIKSVPGIVTSKIQPKSNAATLYADDGPSETATVLGEVDVTIELSELPVEDQAAILGHTIDGNGVLVKKSSDQAPYIAVGFISRKSSGKDLYVWLLKGKAQVPEDDLQTQEDKPNFATTSLTLTFVRREYDNAYDARGDEDNSSFTGSATWFDSVYGGSNDTTAPTVTTTPADGASAVADNSTFVWTFSEAIMPGTVTAANFLVMVASDGSLVNGSLALSGDKKTVTFTPAANFTAATEYIAVATTNVKDLAGNALAEDSTTNFTTA</sequence>
<dbReference type="Gene3D" id="2.60.40.1220">
    <property type="match status" value="1"/>
</dbReference>
<keyword evidence="4" id="KW-1185">Reference proteome</keyword>
<dbReference type="RefSeq" id="WP_268046206.1">
    <property type="nucleotide sequence ID" value="NZ_CP104064.1"/>
</dbReference>
<evidence type="ECO:0000256" key="1">
    <source>
        <dbReference type="ARBA" id="ARBA00022729"/>
    </source>
</evidence>
<dbReference type="Proteomes" id="UP001164803">
    <property type="component" value="Chromosome"/>
</dbReference>
<keyword evidence="1" id="KW-0732">Signal</keyword>
<organism evidence="3 4">
    <name type="scientific">Alicyclobacillus dauci</name>
    <dbReference type="NCBI Taxonomy" id="1475485"/>
    <lineage>
        <taxon>Bacteria</taxon>
        <taxon>Bacillati</taxon>
        <taxon>Bacillota</taxon>
        <taxon>Bacilli</taxon>
        <taxon>Bacillales</taxon>
        <taxon>Alicyclobacillaceae</taxon>
        <taxon>Alicyclobacillus</taxon>
    </lineage>
</organism>
<accession>A0ABY6Z756</accession>
<dbReference type="NCBIfam" id="TIGR01603">
    <property type="entry name" value="maj_tail_phi13"/>
    <property type="match status" value="1"/>
</dbReference>
<protein>
    <submittedName>
        <fullName evidence="3">Ig-like domain-containing protein</fullName>
    </submittedName>
</protein>
<evidence type="ECO:0000313" key="4">
    <source>
        <dbReference type="Proteomes" id="UP001164803"/>
    </source>
</evidence>
<reference evidence="3" key="1">
    <citation type="submission" date="2022-08" db="EMBL/GenBank/DDBJ databases">
        <title>Alicyclobacillus dauci DSM2870, complete genome.</title>
        <authorList>
            <person name="Wang Q."/>
            <person name="Cai R."/>
            <person name="Wang Z."/>
        </authorList>
    </citation>
    <scope>NUCLEOTIDE SEQUENCE</scope>
    <source>
        <strain evidence="3">DSM 28700</strain>
    </source>
</reference>
<gene>
    <name evidence="3" type="ORF">NZD86_09115</name>
</gene>
<dbReference type="InterPro" id="IPR014755">
    <property type="entry name" value="Cu-Rt/internalin_Ig-like"/>
</dbReference>
<feature type="domain" description="SbsA Ig-like" evidence="2">
    <location>
        <begin position="186"/>
        <end position="291"/>
    </location>
</feature>
<dbReference type="InterPro" id="IPR032812">
    <property type="entry name" value="SbsA_Ig"/>
</dbReference>
<evidence type="ECO:0000259" key="2">
    <source>
        <dbReference type="Pfam" id="PF13205"/>
    </source>
</evidence>
<dbReference type="Pfam" id="PF13205">
    <property type="entry name" value="Big_5"/>
    <property type="match status" value="1"/>
</dbReference>